<feature type="non-terminal residue" evidence="1">
    <location>
        <position position="43"/>
    </location>
</feature>
<name>A0A6J4N4Y5_9CHLR</name>
<protein>
    <recommendedName>
        <fullName evidence="2">CHAD domain-containing protein</fullName>
    </recommendedName>
</protein>
<reference evidence="1" key="1">
    <citation type="submission" date="2020-02" db="EMBL/GenBank/DDBJ databases">
        <authorList>
            <person name="Meier V. D."/>
        </authorList>
    </citation>
    <scope>NUCLEOTIDE SEQUENCE</scope>
    <source>
        <strain evidence="1">AVDCRST_MAG93</strain>
    </source>
</reference>
<evidence type="ECO:0000313" key="1">
    <source>
        <dbReference type="EMBL" id="CAA9377618.1"/>
    </source>
</evidence>
<sequence length="43" mass="4785">MYRFGRHIQTLSEQASRLADLLGDEHDLAVLSQTLAAEPKVFG</sequence>
<dbReference type="EMBL" id="CADCTR010002996">
    <property type="protein sequence ID" value="CAA9377618.1"/>
    <property type="molecule type" value="Genomic_DNA"/>
</dbReference>
<evidence type="ECO:0008006" key="2">
    <source>
        <dbReference type="Google" id="ProtNLM"/>
    </source>
</evidence>
<accession>A0A6J4N4Y5</accession>
<organism evidence="1">
    <name type="scientific">uncultured Chloroflexia bacterium</name>
    <dbReference type="NCBI Taxonomy" id="1672391"/>
    <lineage>
        <taxon>Bacteria</taxon>
        <taxon>Bacillati</taxon>
        <taxon>Chloroflexota</taxon>
        <taxon>Chloroflexia</taxon>
        <taxon>environmental samples</taxon>
    </lineage>
</organism>
<gene>
    <name evidence="1" type="ORF">AVDCRST_MAG93-8939</name>
</gene>
<dbReference type="AlphaFoldDB" id="A0A6J4N4Y5"/>
<proteinExistence type="predicted"/>